<reference evidence="1" key="1">
    <citation type="journal article" date="2020" name="Nature">
        <title>Giant virus diversity and host interactions through global metagenomics.</title>
        <authorList>
            <person name="Schulz F."/>
            <person name="Roux S."/>
            <person name="Paez-Espino D."/>
            <person name="Jungbluth S."/>
            <person name="Walsh D.A."/>
            <person name="Denef V.J."/>
            <person name="McMahon K.D."/>
            <person name="Konstantinidis K.T."/>
            <person name="Eloe-Fadrosh E.A."/>
            <person name="Kyrpides N.C."/>
            <person name="Woyke T."/>
        </authorList>
    </citation>
    <scope>NUCLEOTIDE SEQUENCE</scope>
    <source>
        <strain evidence="1">GVMAG-M-3300023184-72</strain>
    </source>
</reference>
<evidence type="ECO:0008006" key="2">
    <source>
        <dbReference type="Google" id="ProtNLM"/>
    </source>
</evidence>
<accession>A0A6C0IET2</accession>
<dbReference type="EMBL" id="MN740163">
    <property type="protein sequence ID" value="QHT91140.1"/>
    <property type="molecule type" value="Genomic_DNA"/>
</dbReference>
<name>A0A6C0IET2_9ZZZZ</name>
<protein>
    <recommendedName>
        <fullName evidence="2">C2H2-type domain-containing protein</fullName>
    </recommendedName>
</protein>
<sequence length="281" mass="32661">MIVNDSEKLQKVAFKFSCLKCDYYTCRKSSFEKHLTTDKHKMVVNGSEKLQKVAQYICNCGKSYKFDSGYYRHKKQCQEINNDLLSEKELIMTLVKQNSEMLEVIKNGTHNTTNSHNNNKTFNLNFFLNETCKDAMNITDFVDSIKLQLSDLEKVGDVGYIEGISDIITTNLKALDITQRPIHCTDKKREVLYVKDEDKWEKEDEEKKRVRKAIKNVADKNSRLLLKFREVHPDCNKSNSKYSDQYNKIIVEAFGGQGNNVMDKEDKIIKNISKNVIINRD</sequence>
<dbReference type="AlphaFoldDB" id="A0A6C0IET2"/>
<proteinExistence type="predicted"/>
<evidence type="ECO:0000313" key="1">
    <source>
        <dbReference type="EMBL" id="QHT91140.1"/>
    </source>
</evidence>
<organism evidence="1">
    <name type="scientific">viral metagenome</name>
    <dbReference type="NCBI Taxonomy" id="1070528"/>
    <lineage>
        <taxon>unclassified sequences</taxon>
        <taxon>metagenomes</taxon>
        <taxon>organismal metagenomes</taxon>
    </lineage>
</organism>